<dbReference type="EMBL" id="CP018477">
    <property type="protein sequence ID" value="ASV74242.1"/>
    <property type="molecule type" value="Genomic_DNA"/>
</dbReference>
<proteinExistence type="predicted"/>
<evidence type="ECO:0000313" key="3">
    <source>
        <dbReference type="Proteomes" id="UP000215086"/>
    </source>
</evidence>
<organism evidence="2 3">
    <name type="scientific">Thermogutta terrifontis</name>
    <dbReference type="NCBI Taxonomy" id="1331910"/>
    <lineage>
        <taxon>Bacteria</taxon>
        <taxon>Pseudomonadati</taxon>
        <taxon>Planctomycetota</taxon>
        <taxon>Planctomycetia</taxon>
        <taxon>Pirellulales</taxon>
        <taxon>Thermoguttaceae</taxon>
        <taxon>Thermogutta</taxon>
    </lineage>
</organism>
<evidence type="ECO:0000313" key="2">
    <source>
        <dbReference type="EMBL" id="ASV74242.1"/>
    </source>
</evidence>
<name>A0A286RE67_9BACT</name>
<keyword evidence="1" id="KW-0472">Membrane</keyword>
<dbReference type="OrthoDB" id="268858at2"/>
<protein>
    <submittedName>
        <fullName evidence="2">Uncharacterized protein</fullName>
    </submittedName>
</protein>
<sequence length="151" mass="16944">MNTFVSVPSGIFRQYPDYRQTAETSRQTRWGRGIAALGILVCLVVVSTLAATLAHQLWLRVRDAQQERFLIQADWLVASAIDRAVSTIRENAAYQGETWEIPENELPGGLRGVVRTTVKHDGGKSRSLVLKVKLFLNQKLVVSETRRLTLP</sequence>
<keyword evidence="1" id="KW-0812">Transmembrane</keyword>
<keyword evidence="3" id="KW-1185">Reference proteome</keyword>
<evidence type="ECO:0000256" key="1">
    <source>
        <dbReference type="SAM" id="Phobius"/>
    </source>
</evidence>
<feature type="transmembrane region" description="Helical" evidence="1">
    <location>
        <begin position="34"/>
        <end position="59"/>
    </location>
</feature>
<keyword evidence="1" id="KW-1133">Transmembrane helix</keyword>
<dbReference type="RefSeq" id="WP_095414620.1">
    <property type="nucleotide sequence ID" value="NZ_CP018477.1"/>
</dbReference>
<accession>A0A286RE67</accession>
<dbReference type="Proteomes" id="UP000215086">
    <property type="component" value="Chromosome"/>
</dbReference>
<dbReference type="KEGG" id="ttf:THTE_1640"/>
<reference evidence="2 3" key="1">
    <citation type="journal article" name="Front. Microbiol.">
        <title>Sugar Metabolism of the First Thermophilic Planctomycete Thermogutta terrifontis: Comparative Genomic and Transcriptomic Approaches.</title>
        <authorList>
            <person name="Elcheninov A.G."/>
            <person name="Menzel P."/>
            <person name="Gudbergsdottir S.R."/>
            <person name="Slesarev A.I."/>
            <person name="Kadnikov V.V."/>
            <person name="Krogh A."/>
            <person name="Bonch-Osmolovskaya E.A."/>
            <person name="Peng X."/>
            <person name="Kublanov I.V."/>
        </authorList>
    </citation>
    <scope>NUCLEOTIDE SEQUENCE [LARGE SCALE GENOMIC DNA]</scope>
    <source>
        <strain evidence="2 3">R1</strain>
    </source>
</reference>
<dbReference type="AlphaFoldDB" id="A0A286RE67"/>
<gene>
    <name evidence="2" type="ORF">THTE_1640</name>
</gene>